<dbReference type="Pfam" id="PF02515">
    <property type="entry name" value="CoA_transf_3"/>
    <property type="match status" value="1"/>
</dbReference>
<dbReference type="SUPFAM" id="SSF89796">
    <property type="entry name" value="CoA-transferase family III (CaiB/BaiF)"/>
    <property type="match status" value="1"/>
</dbReference>
<feature type="compositionally biased region" description="Polar residues" evidence="2">
    <location>
        <begin position="12"/>
        <end position="24"/>
    </location>
</feature>
<evidence type="ECO:0000313" key="3">
    <source>
        <dbReference type="EMBL" id="RAI43626.1"/>
    </source>
</evidence>
<feature type="region of interest" description="Disordered" evidence="2">
    <location>
        <begin position="408"/>
        <end position="427"/>
    </location>
</feature>
<organism evidence="3 4">
    <name type="scientific">Rhodoplanes roseus</name>
    <dbReference type="NCBI Taxonomy" id="29409"/>
    <lineage>
        <taxon>Bacteria</taxon>
        <taxon>Pseudomonadati</taxon>
        <taxon>Pseudomonadota</taxon>
        <taxon>Alphaproteobacteria</taxon>
        <taxon>Hyphomicrobiales</taxon>
        <taxon>Nitrobacteraceae</taxon>
        <taxon>Rhodoplanes</taxon>
    </lineage>
</organism>
<dbReference type="EMBL" id="NPEX01000079">
    <property type="protein sequence ID" value="RAI43626.1"/>
    <property type="molecule type" value="Genomic_DNA"/>
</dbReference>
<keyword evidence="1 3" id="KW-0808">Transferase</keyword>
<accession>A0A327KZM2</accession>
<dbReference type="Gene3D" id="3.30.1540.10">
    <property type="entry name" value="formyl-coa transferase, domain 3"/>
    <property type="match status" value="1"/>
</dbReference>
<proteinExistence type="predicted"/>
<reference evidence="3 4" key="1">
    <citation type="submission" date="2017-07" db="EMBL/GenBank/DDBJ databases">
        <title>Draft Genome Sequences of Select Purple Nonsulfur Bacteria.</title>
        <authorList>
            <person name="Lasarre B."/>
            <person name="Mckinlay J.B."/>
        </authorList>
    </citation>
    <scope>NUCLEOTIDE SEQUENCE [LARGE SCALE GENOMIC DNA]</scope>
    <source>
        <strain evidence="3 4">DSM 5909</strain>
    </source>
</reference>
<keyword evidence="4" id="KW-1185">Reference proteome</keyword>
<dbReference type="InterPro" id="IPR044855">
    <property type="entry name" value="CoA-Trfase_III_dom3_sf"/>
</dbReference>
<evidence type="ECO:0000313" key="4">
    <source>
        <dbReference type="Proteomes" id="UP000249130"/>
    </source>
</evidence>
<gene>
    <name evidence="3" type="ORF">CH341_13370</name>
</gene>
<dbReference type="OrthoDB" id="5720311at2"/>
<dbReference type="AlphaFoldDB" id="A0A327KZM2"/>
<protein>
    <submittedName>
        <fullName evidence="3">CoA transferase</fullName>
    </submittedName>
</protein>
<dbReference type="InterPro" id="IPR003673">
    <property type="entry name" value="CoA-Trfase_fam_III"/>
</dbReference>
<evidence type="ECO:0000256" key="1">
    <source>
        <dbReference type="ARBA" id="ARBA00022679"/>
    </source>
</evidence>
<dbReference type="InterPro" id="IPR023606">
    <property type="entry name" value="CoA-Trfase_III_dom_1_sf"/>
</dbReference>
<dbReference type="Proteomes" id="UP000249130">
    <property type="component" value="Unassembled WGS sequence"/>
</dbReference>
<feature type="compositionally biased region" description="Basic and acidic residues" evidence="2">
    <location>
        <begin position="1"/>
        <end position="11"/>
    </location>
</feature>
<sequence>MADPTRRHSSDASRSCTSNPSSRPTVRAGPQLDARCPRCSPGTARYEWGRPLSPLLDTIRVLDLTNVLAGPFCCYQMALLGADVIKVEVPGTGDLARQLGADRDLNKALMGVSFLAQNAGKRSVTVNLKDKAGKAVFRRLVESADVLVENFRPGVMDRLGLGWSTLQEIKPSLVYCAISGFGQTGPLHGNPAYDQIVQGLAGVMSVTGDETTAPLRVGYPVADTMGGITAAFAIAAALVRRGRTGEGEFIDVSMLESTLVAMGWQVSNYLVAHVQPRPIGNENMTASPSGTFNTGSGPLNIAANKQEQYVALCQVIGRPELATDPLYVDREDRKKRRFELKAEIEKALARKTAKEWSLLLNAKGIPAGEVLSIPEVLEHPHIKERKLVTRFPGAPGVDREVPVVRSGFKLESGDPDPRSPPPALGADTDAILQELGYAPEDISRLREGGAI</sequence>
<evidence type="ECO:0000256" key="2">
    <source>
        <dbReference type="SAM" id="MobiDB-lite"/>
    </source>
</evidence>
<dbReference type="InterPro" id="IPR050483">
    <property type="entry name" value="CoA-transferase_III_domain"/>
</dbReference>
<dbReference type="Gene3D" id="3.40.50.10540">
    <property type="entry name" value="Crotonobetainyl-coa:carnitine coa-transferase, domain 1"/>
    <property type="match status" value="1"/>
</dbReference>
<feature type="region of interest" description="Disordered" evidence="2">
    <location>
        <begin position="1"/>
        <end position="34"/>
    </location>
</feature>
<name>A0A327KZM2_9BRAD</name>
<dbReference type="GO" id="GO:0008410">
    <property type="term" value="F:CoA-transferase activity"/>
    <property type="evidence" value="ECO:0007669"/>
    <property type="project" value="TreeGrafter"/>
</dbReference>
<comment type="caution">
    <text evidence="3">The sequence shown here is derived from an EMBL/GenBank/DDBJ whole genome shotgun (WGS) entry which is preliminary data.</text>
</comment>
<dbReference type="PANTHER" id="PTHR48207:SF3">
    <property type="entry name" value="SUCCINATE--HYDROXYMETHYLGLUTARATE COA-TRANSFERASE"/>
    <property type="match status" value="1"/>
</dbReference>
<dbReference type="PANTHER" id="PTHR48207">
    <property type="entry name" value="SUCCINATE--HYDROXYMETHYLGLUTARATE COA-TRANSFERASE"/>
    <property type="match status" value="1"/>
</dbReference>